<evidence type="ECO:0000313" key="6">
    <source>
        <dbReference type="Proteomes" id="UP000310066"/>
    </source>
</evidence>
<dbReference type="SUPFAM" id="SSF52799">
    <property type="entry name" value="(Phosphotyrosine protein) phosphatases II"/>
    <property type="match status" value="1"/>
</dbReference>
<organism evidence="5 6">
    <name type="scientific">Friedmanniomyces endolithicus</name>
    <dbReference type="NCBI Taxonomy" id="329885"/>
    <lineage>
        <taxon>Eukaryota</taxon>
        <taxon>Fungi</taxon>
        <taxon>Dikarya</taxon>
        <taxon>Ascomycota</taxon>
        <taxon>Pezizomycotina</taxon>
        <taxon>Dothideomycetes</taxon>
        <taxon>Dothideomycetidae</taxon>
        <taxon>Mycosphaerellales</taxon>
        <taxon>Teratosphaeriaceae</taxon>
        <taxon>Friedmanniomyces</taxon>
    </lineage>
</organism>
<comment type="similarity">
    <text evidence="1">Belongs to the protein-tyrosine phosphatase family. Non-receptor class subfamily.</text>
</comment>
<gene>
    <name evidence="5" type="ORF">B0A54_03828</name>
</gene>
<dbReference type="GO" id="GO:0004725">
    <property type="term" value="F:protein tyrosine phosphatase activity"/>
    <property type="evidence" value="ECO:0007669"/>
    <property type="project" value="InterPro"/>
</dbReference>
<dbReference type="Proteomes" id="UP000310066">
    <property type="component" value="Unassembled WGS sequence"/>
</dbReference>
<dbReference type="InterPro" id="IPR050348">
    <property type="entry name" value="Protein-Tyr_Phosphatase"/>
</dbReference>
<dbReference type="EMBL" id="NAJP01000007">
    <property type="protein sequence ID" value="TKA46872.1"/>
    <property type="molecule type" value="Genomic_DNA"/>
</dbReference>
<evidence type="ECO:0008006" key="7">
    <source>
        <dbReference type="Google" id="ProtNLM"/>
    </source>
</evidence>
<dbReference type="InterPro" id="IPR000387">
    <property type="entry name" value="Tyr_Pase_dom"/>
</dbReference>
<dbReference type="AlphaFoldDB" id="A0A4U0VDY7"/>
<dbReference type="Gene3D" id="3.90.190.10">
    <property type="entry name" value="Protein tyrosine phosphatase superfamily"/>
    <property type="match status" value="1"/>
</dbReference>
<dbReference type="InterPro" id="IPR003595">
    <property type="entry name" value="Tyr_Pase_cat"/>
</dbReference>
<feature type="region of interest" description="Disordered" evidence="2">
    <location>
        <begin position="36"/>
        <end position="56"/>
    </location>
</feature>
<evidence type="ECO:0000256" key="1">
    <source>
        <dbReference type="ARBA" id="ARBA00009649"/>
    </source>
</evidence>
<dbReference type="STRING" id="329885.A0A4U0VDY7"/>
<evidence type="ECO:0000313" key="5">
    <source>
        <dbReference type="EMBL" id="TKA46872.1"/>
    </source>
</evidence>
<dbReference type="OrthoDB" id="10253954at2759"/>
<evidence type="ECO:0000259" key="4">
    <source>
        <dbReference type="PROSITE" id="PS50056"/>
    </source>
</evidence>
<dbReference type="Pfam" id="PF00102">
    <property type="entry name" value="Y_phosphatase"/>
    <property type="match status" value="1"/>
</dbReference>
<feature type="domain" description="Tyrosine specific protein phosphatases" evidence="4">
    <location>
        <begin position="246"/>
        <end position="339"/>
    </location>
</feature>
<feature type="compositionally biased region" description="Acidic residues" evidence="2">
    <location>
        <begin position="156"/>
        <end position="172"/>
    </location>
</feature>
<dbReference type="CDD" id="cd18533">
    <property type="entry name" value="PTP_fungal"/>
    <property type="match status" value="1"/>
</dbReference>
<dbReference type="PROSITE" id="PS50056">
    <property type="entry name" value="TYR_PHOSPHATASE_2"/>
    <property type="match status" value="1"/>
</dbReference>
<protein>
    <recommendedName>
        <fullName evidence="7">Tyrosine specific protein phosphatases domain-containing protein</fullName>
    </recommendedName>
</protein>
<sequence>MAAPPTVQLPAFLTQTRAQLHAKFVDLEWQQRNRLLQGTQSPTSPTDPPSPWSRLTGDAISARNRYLNVEPYAHNRVKLKVAGAANDYINASPIVLGKRRYIATQGPKDTNVNHFYRMLAQECSGPGPAVVVMLTQTHEAGREKCFQYYPLSAEESPLEIPDEDEDDSEGDGAGDHFHGEVELQSVEVDESSRSEVRRMRLRTHTITESGKLENETSEREKEIRHLLFSGWPDFLIPEGEDRQALIQLVHLSNSLNQAPSTNGTSSTTNHESQSNPRIIHCSAGVGRSGTFIALDYLLSLLYAGELDHLAEVDKDPIAETVDLLRQQRMMMVQGEAQFNFLYEVLRERWEARAGGGS</sequence>
<feature type="region of interest" description="Disordered" evidence="2">
    <location>
        <begin position="156"/>
        <end position="195"/>
    </location>
</feature>
<feature type="domain" description="Tyrosine-protein phosphatase" evidence="3">
    <location>
        <begin position="63"/>
        <end position="348"/>
    </location>
</feature>
<dbReference type="PANTHER" id="PTHR19134:SF449">
    <property type="entry name" value="TYROSINE-PROTEIN PHOSPHATASE 1"/>
    <property type="match status" value="1"/>
</dbReference>
<dbReference type="SMART" id="SM00194">
    <property type="entry name" value="PTPc"/>
    <property type="match status" value="1"/>
</dbReference>
<accession>A0A4U0VDY7</accession>
<dbReference type="PRINTS" id="PR00700">
    <property type="entry name" value="PRTYPHPHTASE"/>
</dbReference>
<comment type="caution">
    <text evidence="5">The sequence shown here is derived from an EMBL/GenBank/DDBJ whole genome shotgun (WGS) entry which is preliminary data.</text>
</comment>
<name>A0A4U0VDY7_9PEZI</name>
<proteinExistence type="inferred from homology"/>
<evidence type="ECO:0000259" key="3">
    <source>
        <dbReference type="PROSITE" id="PS50055"/>
    </source>
</evidence>
<reference evidence="5 6" key="1">
    <citation type="submission" date="2017-03" db="EMBL/GenBank/DDBJ databases">
        <title>Genomes of endolithic fungi from Antarctica.</title>
        <authorList>
            <person name="Coleine C."/>
            <person name="Masonjones S."/>
            <person name="Stajich J.E."/>
        </authorList>
    </citation>
    <scope>NUCLEOTIDE SEQUENCE [LARGE SCALE GENOMIC DNA]</scope>
    <source>
        <strain evidence="5 6">CCFEE 5311</strain>
    </source>
</reference>
<dbReference type="PROSITE" id="PS00383">
    <property type="entry name" value="TYR_PHOSPHATASE_1"/>
    <property type="match status" value="1"/>
</dbReference>
<dbReference type="InterPro" id="IPR000242">
    <property type="entry name" value="PTP_cat"/>
</dbReference>
<dbReference type="SMART" id="SM00404">
    <property type="entry name" value="PTPc_motif"/>
    <property type="match status" value="1"/>
</dbReference>
<dbReference type="InterPro" id="IPR029021">
    <property type="entry name" value="Prot-tyrosine_phosphatase-like"/>
</dbReference>
<dbReference type="PROSITE" id="PS50055">
    <property type="entry name" value="TYR_PHOSPHATASE_PTP"/>
    <property type="match status" value="1"/>
</dbReference>
<dbReference type="InterPro" id="IPR016130">
    <property type="entry name" value="Tyr_Pase_AS"/>
</dbReference>
<evidence type="ECO:0000256" key="2">
    <source>
        <dbReference type="SAM" id="MobiDB-lite"/>
    </source>
</evidence>
<dbReference type="PANTHER" id="PTHR19134">
    <property type="entry name" value="RECEPTOR-TYPE TYROSINE-PROTEIN PHOSPHATASE"/>
    <property type="match status" value="1"/>
</dbReference>